<dbReference type="OrthoDB" id="100605at2"/>
<evidence type="ECO:0000256" key="1">
    <source>
        <dbReference type="PIRSR" id="PIRSR634015-3"/>
    </source>
</evidence>
<feature type="domain" description="Peptidase M1 membrane alanine aminopeptidase" evidence="2">
    <location>
        <begin position="329"/>
        <end position="368"/>
    </location>
</feature>
<dbReference type="InterPro" id="IPR014782">
    <property type="entry name" value="Peptidase_M1_dom"/>
</dbReference>
<dbReference type="Pfam" id="PF01433">
    <property type="entry name" value="Peptidase_M1"/>
    <property type="match status" value="1"/>
</dbReference>
<dbReference type="PANTHER" id="PTHR45726:SF3">
    <property type="entry name" value="LEUKOTRIENE A-4 HYDROLASE"/>
    <property type="match status" value="1"/>
</dbReference>
<dbReference type="EMBL" id="SHKL01000001">
    <property type="protein sequence ID" value="RZT86535.1"/>
    <property type="molecule type" value="Genomic_DNA"/>
</dbReference>
<dbReference type="GO" id="GO:0008270">
    <property type="term" value="F:zinc ion binding"/>
    <property type="evidence" value="ECO:0007669"/>
    <property type="project" value="InterPro"/>
</dbReference>
<organism evidence="3 4">
    <name type="scientific">Pseudonocardia sediminis</name>
    <dbReference type="NCBI Taxonomy" id="1397368"/>
    <lineage>
        <taxon>Bacteria</taxon>
        <taxon>Bacillati</taxon>
        <taxon>Actinomycetota</taxon>
        <taxon>Actinomycetes</taxon>
        <taxon>Pseudonocardiales</taxon>
        <taxon>Pseudonocardiaceae</taxon>
        <taxon>Pseudonocardia</taxon>
    </lineage>
</organism>
<proteinExistence type="predicted"/>
<sequence>MIDFGVRQRALVGVLVLLAVVAGCGAGTSAVEPAQPWPGRPVVDASLDLAPDLSSVTGTESVLFTPDQQICEVVFRNWANRPTTVSDGTTSRITRAAVNGNPVTPRTEQAGAPAGAPGTLVELPLPSCVPAGTPVRAEVGFTVTLGADSTERIGYSPGARTAWLGSVLPLLAWVRGQGWVRDPAVRMSGETVTSEDFSLNALEVTAATDQTVVGTGTAAGTSAAGPGRTTHLFTADAIRDVAVAAGDYAITEASAGATRVHVAVPRTGVRASAQDWAAEVEKQLARLEDLLGPHPYPDLWLTIVPTQSDGVEFPTHLQFGDVGARTRPSLVAHELAHSWFYSLVGNNQARDPWLDESFATWAQAIAAGQQDLYRIRNFGPGEVAGPIGAPMSFWDANGGFRALTDGVYDQGAAALLDGRERVGADRFDAAMRAYVATNAHRVVTPADVEAAFRDLPEVLDVLRSHGAFRNP</sequence>
<dbReference type="InterPro" id="IPR034015">
    <property type="entry name" value="M1_LTA4H"/>
</dbReference>
<feature type="binding site" evidence="1">
    <location>
        <position position="356"/>
    </location>
    <ligand>
        <name>Zn(2+)</name>
        <dbReference type="ChEBI" id="CHEBI:29105"/>
        <note>catalytic</note>
    </ligand>
</feature>
<dbReference type="SUPFAM" id="SSF55486">
    <property type="entry name" value="Metalloproteases ('zincins'), catalytic domain"/>
    <property type="match status" value="1"/>
</dbReference>
<accession>A0A4Q7UXM5</accession>
<feature type="binding site" evidence="1">
    <location>
        <position position="333"/>
    </location>
    <ligand>
        <name>Zn(2+)</name>
        <dbReference type="ChEBI" id="CHEBI:29105"/>
        <note>catalytic</note>
    </ligand>
</feature>
<dbReference type="AlphaFoldDB" id="A0A4Q7UXM5"/>
<dbReference type="Proteomes" id="UP000291591">
    <property type="component" value="Unassembled WGS sequence"/>
</dbReference>
<gene>
    <name evidence="3" type="ORF">EV383_3432</name>
</gene>
<dbReference type="Gene3D" id="1.10.390.10">
    <property type="entry name" value="Neutral Protease Domain 2"/>
    <property type="match status" value="1"/>
</dbReference>
<comment type="caution">
    <text evidence="3">The sequence shown here is derived from an EMBL/GenBank/DDBJ whole genome shotgun (WGS) entry which is preliminary data.</text>
</comment>
<protein>
    <submittedName>
        <fullName evidence="3">Peptidase M1-like protein</fullName>
    </submittedName>
</protein>
<dbReference type="RefSeq" id="WP_130290817.1">
    <property type="nucleotide sequence ID" value="NZ_SHKL01000001.1"/>
</dbReference>
<dbReference type="PANTHER" id="PTHR45726">
    <property type="entry name" value="LEUKOTRIENE A-4 HYDROLASE"/>
    <property type="match status" value="1"/>
</dbReference>
<evidence type="ECO:0000259" key="2">
    <source>
        <dbReference type="Pfam" id="PF01433"/>
    </source>
</evidence>
<dbReference type="GO" id="GO:0008237">
    <property type="term" value="F:metallopeptidase activity"/>
    <property type="evidence" value="ECO:0007669"/>
    <property type="project" value="InterPro"/>
</dbReference>
<keyword evidence="4" id="KW-1185">Reference proteome</keyword>
<comment type="cofactor">
    <cofactor evidence="1">
        <name>Zn(2+)</name>
        <dbReference type="ChEBI" id="CHEBI:29105"/>
    </cofactor>
    <text evidence="1">Binds 1 zinc ion per subunit.</text>
</comment>
<reference evidence="3 4" key="1">
    <citation type="submission" date="2019-02" db="EMBL/GenBank/DDBJ databases">
        <title>Sequencing the genomes of 1000 actinobacteria strains.</title>
        <authorList>
            <person name="Klenk H.-P."/>
        </authorList>
    </citation>
    <scope>NUCLEOTIDE SEQUENCE [LARGE SCALE GENOMIC DNA]</scope>
    <source>
        <strain evidence="3 4">DSM 45779</strain>
    </source>
</reference>
<keyword evidence="1" id="KW-0479">Metal-binding</keyword>
<feature type="binding site" evidence="1">
    <location>
        <position position="337"/>
    </location>
    <ligand>
        <name>Zn(2+)</name>
        <dbReference type="ChEBI" id="CHEBI:29105"/>
        <note>catalytic</note>
    </ligand>
</feature>
<name>A0A4Q7UXM5_PSEST</name>
<evidence type="ECO:0000313" key="4">
    <source>
        <dbReference type="Proteomes" id="UP000291591"/>
    </source>
</evidence>
<dbReference type="InterPro" id="IPR027268">
    <property type="entry name" value="Peptidase_M4/M1_CTD_sf"/>
</dbReference>
<evidence type="ECO:0000313" key="3">
    <source>
        <dbReference type="EMBL" id="RZT86535.1"/>
    </source>
</evidence>
<keyword evidence="1" id="KW-0862">Zinc</keyword>
<dbReference type="PROSITE" id="PS51257">
    <property type="entry name" value="PROKAR_LIPOPROTEIN"/>
    <property type="match status" value="1"/>
</dbReference>